<sequence>MIGYITIGTKDMEQAKAFWSGLLEPLGASVLMDMGRLAMIGSGMDAPMLAVCVPYNEEDASPGNGNMVALAAGSREKVDELHARAMELGASDEGAPGERMPTFYGGYFRDPDGNKAVFFHMG</sequence>
<dbReference type="InterPro" id="IPR004360">
    <property type="entry name" value="Glyas_Fos-R_dOase_dom"/>
</dbReference>
<dbReference type="PANTHER" id="PTHR35006">
    <property type="entry name" value="GLYOXALASE FAMILY PROTEIN (AFU_ORTHOLOGUE AFUA_5G14830)"/>
    <property type="match status" value="1"/>
</dbReference>
<proteinExistence type="predicted"/>
<dbReference type="Pfam" id="PF00903">
    <property type="entry name" value="Glyoxalase"/>
    <property type="match status" value="1"/>
</dbReference>
<dbReference type="AlphaFoldDB" id="A0A382IAR2"/>
<dbReference type="EMBL" id="UINC01066286">
    <property type="protein sequence ID" value="SVB96834.1"/>
    <property type="molecule type" value="Genomic_DNA"/>
</dbReference>
<evidence type="ECO:0000313" key="2">
    <source>
        <dbReference type="EMBL" id="SVB96834.1"/>
    </source>
</evidence>
<dbReference type="Gene3D" id="3.10.180.10">
    <property type="entry name" value="2,3-Dihydroxybiphenyl 1,2-Dioxygenase, domain 1"/>
    <property type="match status" value="1"/>
</dbReference>
<reference evidence="2" key="1">
    <citation type="submission" date="2018-05" db="EMBL/GenBank/DDBJ databases">
        <authorList>
            <person name="Lanie J.A."/>
            <person name="Ng W.-L."/>
            <person name="Kazmierczak K.M."/>
            <person name="Andrzejewski T.M."/>
            <person name="Davidsen T.M."/>
            <person name="Wayne K.J."/>
            <person name="Tettelin H."/>
            <person name="Glass J.I."/>
            <person name="Rusch D."/>
            <person name="Podicherti R."/>
            <person name="Tsui H.-C.T."/>
            <person name="Winkler M.E."/>
        </authorList>
    </citation>
    <scope>NUCLEOTIDE SEQUENCE</scope>
</reference>
<protein>
    <recommendedName>
        <fullName evidence="1">VOC domain-containing protein</fullName>
    </recommendedName>
</protein>
<gene>
    <name evidence="2" type="ORF">METZ01_LOCUS249688</name>
</gene>
<accession>A0A382IAR2</accession>
<dbReference type="SUPFAM" id="SSF54593">
    <property type="entry name" value="Glyoxalase/Bleomycin resistance protein/Dihydroxybiphenyl dioxygenase"/>
    <property type="match status" value="1"/>
</dbReference>
<dbReference type="PANTHER" id="PTHR35006:SF1">
    <property type="entry name" value="BLL2941 PROTEIN"/>
    <property type="match status" value="1"/>
</dbReference>
<evidence type="ECO:0000259" key="1">
    <source>
        <dbReference type="PROSITE" id="PS51819"/>
    </source>
</evidence>
<feature type="domain" description="VOC" evidence="1">
    <location>
        <begin position="1"/>
        <end position="121"/>
    </location>
</feature>
<dbReference type="InterPro" id="IPR037523">
    <property type="entry name" value="VOC_core"/>
</dbReference>
<organism evidence="2">
    <name type="scientific">marine metagenome</name>
    <dbReference type="NCBI Taxonomy" id="408172"/>
    <lineage>
        <taxon>unclassified sequences</taxon>
        <taxon>metagenomes</taxon>
        <taxon>ecological metagenomes</taxon>
    </lineage>
</organism>
<dbReference type="CDD" id="cd07262">
    <property type="entry name" value="VOC_like"/>
    <property type="match status" value="1"/>
</dbReference>
<dbReference type="PROSITE" id="PS51819">
    <property type="entry name" value="VOC"/>
    <property type="match status" value="1"/>
</dbReference>
<dbReference type="InterPro" id="IPR029068">
    <property type="entry name" value="Glyas_Bleomycin-R_OHBP_Dase"/>
</dbReference>
<name>A0A382IAR2_9ZZZZ</name>